<keyword evidence="6" id="KW-1185">Reference proteome</keyword>
<evidence type="ECO:0000256" key="2">
    <source>
        <dbReference type="ARBA" id="ARBA00022827"/>
    </source>
</evidence>
<evidence type="ECO:0000313" key="6">
    <source>
        <dbReference type="Proteomes" id="UP000800200"/>
    </source>
</evidence>
<name>A0A6A6E7S2_9PEZI</name>
<gene>
    <name evidence="5" type="ORF">K469DRAFT_770038</name>
</gene>
<accession>A0A6A6E7S2</accession>
<reference evidence="5" key="1">
    <citation type="journal article" date="2020" name="Stud. Mycol.">
        <title>101 Dothideomycetes genomes: a test case for predicting lifestyles and emergence of pathogens.</title>
        <authorList>
            <person name="Haridas S."/>
            <person name="Albert R."/>
            <person name="Binder M."/>
            <person name="Bloem J."/>
            <person name="Labutti K."/>
            <person name="Salamov A."/>
            <person name="Andreopoulos B."/>
            <person name="Baker S."/>
            <person name="Barry K."/>
            <person name="Bills G."/>
            <person name="Bluhm B."/>
            <person name="Cannon C."/>
            <person name="Castanera R."/>
            <person name="Culley D."/>
            <person name="Daum C."/>
            <person name="Ezra D."/>
            <person name="Gonzalez J."/>
            <person name="Henrissat B."/>
            <person name="Kuo A."/>
            <person name="Liang C."/>
            <person name="Lipzen A."/>
            <person name="Lutzoni F."/>
            <person name="Magnuson J."/>
            <person name="Mondo S."/>
            <person name="Nolan M."/>
            <person name="Ohm R."/>
            <person name="Pangilinan J."/>
            <person name="Park H.-J."/>
            <person name="Ramirez L."/>
            <person name="Alfaro M."/>
            <person name="Sun H."/>
            <person name="Tritt A."/>
            <person name="Yoshinaga Y."/>
            <person name="Zwiers L.-H."/>
            <person name="Turgeon B."/>
            <person name="Goodwin S."/>
            <person name="Spatafora J."/>
            <person name="Crous P."/>
            <person name="Grigoriev I."/>
        </authorList>
    </citation>
    <scope>NUCLEOTIDE SEQUENCE</scope>
    <source>
        <strain evidence="5">CBS 207.26</strain>
    </source>
</reference>
<keyword evidence="1" id="KW-0285">Flavoprotein</keyword>
<keyword evidence="3" id="KW-0560">Oxidoreductase</keyword>
<dbReference type="OrthoDB" id="2690153at2759"/>
<protein>
    <recommendedName>
        <fullName evidence="4">FAD-binding domain-containing protein</fullName>
    </recommendedName>
</protein>
<dbReference type="InterPro" id="IPR002938">
    <property type="entry name" value="FAD-bd"/>
</dbReference>
<keyword evidence="2" id="KW-0274">FAD</keyword>
<organism evidence="5 6">
    <name type="scientific">Zopfia rhizophila CBS 207.26</name>
    <dbReference type="NCBI Taxonomy" id="1314779"/>
    <lineage>
        <taxon>Eukaryota</taxon>
        <taxon>Fungi</taxon>
        <taxon>Dikarya</taxon>
        <taxon>Ascomycota</taxon>
        <taxon>Pezizomycotina</taxon>
        <taxon>Dothideomycetes</taxon>
        <taxon>Dothideomycetes incertae sedis</taxon>
        <taxon>Zopfiaceae</taxon>
        <taxon>Zopfia</taxon>
    </lineage>
</organism>
<dbReference type="Gene3D" id="3.50.50.60">
    <property type="entry name" value="FAD/NAD(P)-binding domain"/>
    <property type="match status" value="1"/>
</dbReference>
<dbReference type="AlphaFoldDB" id="A0A6A6E7S2"/>
<evidence type="ECO:0000259" key="4">
    <source>
        <dbReference type="Pfam" id="PF01494"/>
    </source>
</evidence>
<proteinExistence type="predicted"/>
<feature type="domain" description="FAD-binding" evidence="4">
    <location>
        <begin position="145"/>
        <end position="184"/>
    </location>
</feature>
<evidence type="ECO:0000256" key="3">
    <source>
        <dbReference type="ARBA" id="ARBA00023002"/>
    </source>
</evidence>
<dbReference type="Gene3D" id="3.30.9.10">
    <property type="entry name" value="D-Amino Acid Oxidase, subunit A, domain 2"/>
    <property type="match status" value="1"/>
</dbReference>
<dbReference type="Proteomes" id="UP000800200">
    <property type="component" value="Unassembled WGS sequence"/>
</dbReference>
<dbReference type="GO" id="GO:0016491">
    <property type="term" value="F:oxidoreductase activity"/>
    <property type="evidence" value="ECO:0007669"/>
    <property type="project" value="UniProtKB-KW"/>
</dbReference>
<dbReference type="EMBL" id="ML994625">
    <property type="protein sequence ID" value="KAF2188007.1"/>
    <property type="molecule type" value="Genomic_DNA"/>
</dbReference>
<dbReference type="InterPro" id="IPR036188">
    <property type="entry name" value="FAD/NAD-bd_sf"/>
</dbReference>
<evidence type="ECO:0000256" key="1">
    <source>
        <dbReference type="ARBA" id="ARBA00022630"/>
    </source>
</evidence>
<sequence length="189" mass="21155">MVACDGNRSPGREKLGISVREHELLSQSLTIYFKADVSKYVPGKHNGVIYINNPLVRGFIRNDKTGKQWFSVANTAGEQGTEERRFRRIILLMNELANTFVLPLMQTLISKLSSLQNGAQFMIAPLPSTKAPSLLGMQGTISPHMDAHNLAWKLVLVLKVRGEELVEVTYTAQRHPVARKAVTWVLNDM</sequence>
<feature type="domain" description="FAD-binding" evidence="4">
    <location>
        <begin position="2"/>
        <end position="84"/>
    </location>
</feature>
<dbReference type="GO" id="GO:0071949">
    <property type="term" value="F:FAD binding"/>
    <property type="evidence" value="ECO:0007669"/>
    <property type="project" value="InterPro"/>
</dbReference>
<evidence type="ECO:0000313" key="5">
    <source>
        <dbReference type="EMBL" id="KAF2188007.1"/>
    </source>
</evidence>
<dbReference type="Pfam" id="PF01494">
    <property type="entry name" value="FAD_binding_3"/>
    <property type="match status" value="2"/>
</dbReference>